<accession>A0ABN0NTP9</accession>
<comment type="caution">
    <text evidence="2">The sequence shown here is derived from an EMBL/GenBank/DDBJ whole genome shotgun (WGS) entry which is preliminary data.</text>
</comment>
<keyword evidence="1" id="KW-0472">Membrane</keyword>
<name>A0ABN0NTP9_9BACT</name>
<gene>
    <name evidence="2" type="ORF">HMPREF0653_00785</name>
</gene>
<evidence type="ECO:0000313" key="2">
    <source>
        <dbReference type="EMBL" id="ERJ78782.1"/>
    </source>
</evidence>
<organism evidence="2 3">
    <name type="scientific">Prevotella disiens JCM 6334 = ATCC 29426</name>
    <dbReference type="NCBI Taxonomy" id="1235811"/>
    <lineage>
        <taxon>Bacteria</taxon>
        <taxon>Pseudomonadati</taxon>
        <taxon>Bacteroidota</taxon>
        <taxon>Bacteroidia</taxon>
        <taxon>Bacteroidales</taxon>
        <taxon>Prevotellaceae</taxon>
        <taxon>Prevotella</taxon>
    </lineage>
</organism>
<dbReference type="EMBL" id="AWUY01000065">
    <property type="protein sequence ID" value="ERJ78782.1"/>
    <property type="molecule type" value="Genomic_DNA"/>
</dbReference>
<keyword evidence="3" id="KW-1185">Reference proteome</keyword>
<keyword evidence="1" id="KW-1133">Transmembrane helix</keyword>
<keyword evidence="1" id="KW-0812">Transmembrane</keyword>
<feature type="transmembrane region" description="Helical" evidence="1">
    <location>
        <begin position="6"/>
        <end position="27"/>
    </location>
</feature>
<reference evidence="2 3" key="1">
    <citation type="submission" date="2013-06" db="EMBL/GenBank/DDBJ databases">
        <authorList>
            <person name="Weinstock G."/>
            <person name="Sodergren E."/>
            <person name="Lobos E.A."/>
            <person name="Fulton L."/>
            <person name="Fulton R."/>
            <person name="Courtney L."/>
            <person name="Fronick C."/>
            <person name="O'Laughlin M."/>
            <person name="Godfrey J."/>
            <person name="Wilson R.M."/>
            <person name="Miner T."/>
            <person name="Farmer C."/>
            <person name="Delehaunty K."/>
            <person name="Cordes M."/>
            <person name="Minx P."/>
            <person name="Tomlinson C."/>
            <person name="Chen J."/>
            <person name="Wollam A."/>
            <person name="Pepin K.H."/>
            <person name="Bhonagiri V."/>
            <person name="Zhang X."/>
            <person name="Warren W."/>
            <person name="Mitreva M."/>
            <person name="Mardis E.R."/>
            <person name="Wilson R.K."/>
        </authorList>
    </citation>
    <scope>NUCLEOTIDE SEQUENCE [LARGE SCALE GENOMIC DNA]</scope>
    <source>
        <strain evidence="2 3">ATCC 29426</strain>
    </source>
</reference>
<evidence type="ECO:0000313" key="3">
    <source>
        <dbReference type="Proteomes" id="UP000016660"/>
    </source>
</evidence>
<protein>
    <submittedName>
        <fullName evidence="2">Uncharacterized protein</fullName>
    </submittedName>
</protein>
<dbReference type="Proteomes" id="UP000016660">
    <property type="component" value="Unassembled WGS sequence"/>
</dbReference>
<sequence length="66" mass="7975">MFMPTGFFHILNLIVKGYFYNYLSLLLRIVSYTKETQEDLNYCQYLLNSKKNLFFVVINQILLKKK</sequence>
<evidence type="ECO:0000256" key="1">
    <source>
        <dbReference type="SAM" id="Phobius"/>
    </source>
</evidence>
<proteinExistence type="predicted"/>